<dbReference type="RefSeq" id="WP_129734875.1">
    <property type="nucleotide sequence ID" value="NZ_BMPB01000021.1"/>
</dbReference>
<dbReference type="Proteomes" id="UP000533637">
    <property type="component" value="Unassembled WGS sequence"/>
</dbReference>
<reference evidence="1 2" key="1">
    <citation type="submission" date="2020-08" db="EMBL/GenBank/DDBJ databases">
        <title>Genomic Encyclopedia of Type Strains, Phase IV (KMG-IV): sequencing the most valuable type-strain genomes for metagenomic binning, comparative biology and taxonomic classification.</title>
        <authorList>
            <person name="Goeker M."/>
        </authorList>
    </citation>
    <scope>NUCLEOTIDE SEQUENCE [LARGE SCALE GENOMIC DNA]</scope>
    <source>
        <strain evidence="1 2">DSM 102983</strain>
    </source>
</reference>
<gene>
    <name evidence="1" type="ORF">GGQ57_005115</name>
</gene>
<organism evidence="1 2">
    <name type="scientific">Parabacteroides faecis</name>
    <dbReference type="NCBI Taxonomy" id="1217282"/>
    <lineage>
        <taxon>Bacteria</taxon>
        <taxon>Pseudomonadati</taxon>
        <taxon>Bacteroidota</taxon>
        <taxon>Bacteroidia</taxon>
        <taxon>Bacteroidales</taxon>
        <taxon>Tannerellaceae</taxon>
        <taxon>Parabacteroides</taxon>
    </lineage>
</organism>
<name>A0ABR6KWJ7_9BACT</name>
<keyword evidence="2" id="KW-1185">Reference proteome</keyword>
<evidence type="ECO:0000313" key="2">
    <source>
        <dbReference type="Proteomes" id="UP000533637"/>
    </source>
</evidence>
<accession>A0ABR6KWJ7</accession>
<protein>
    <recommendedName>
        <fullName evidence="3">DUF1845 domain-containing protein</fullName>
    </recommendedName>
</protein>
<dbReference type="EMBL" id="JACHOC010000014">
    <property type="protein sequence ID" value="MBB4625168.1"/>
    <property type="molecule type" value="Genomic_DNA"/>
</dbReference>
<comment type="caution">
    <text evidence="1">The sequence shown here is derived from an EMBL/GenBank/DDBJ whole genome shotgun (WGS) entry which is preliminary data.</text>
</comment>
<evidence type="ECO:0008006" key="3">
    <source>
        <dbReference type="Google" id="ProtNLM"/>
    </source>
</evidence>
<evidence type="ECO:0000313" key="1">
    <source>
        <dbReference type="EMBL" id="MBB4625168.1"/>
    </source>
</evidence>
<proteinExistence type="predicted"/>
<sequence length="207" mass="24441">MENSDKNYSERFSVPADHRMGAVFHNEIRPIGWIYTRINLKTSKYIETITSERIKWLSIIRNEVAELVTNIQFAIKKYENDIYDKTLERQNYELSPQEEMEYKIREFGSEITMGVNEDAVKWSATDYVTKLRLLQLRFNPNEDTKIINALTFFIELFSGSCVHLEKTGEAKEHINIIITETQTMLKNEWEKVKKESYGKRDKKKAAK</sequence>